<comment type="caution">
    <text evidence="1">The sequence shown here is derived from an EMBL/GenBank/DDBJ whole genome shotgun (WGS) entry which is preliminary data.</text>
</comment>
<evidence type="ECO:0000313" key="2">
    <source>
        <dbReference type="Proteomes" id="UP001056120"/>
    </source>
</evidence>
<proteinExistence type="predicted"/>
<reference evidence="2" key="1">
    <citation type="journal article" date="2022" name="Mol. Ecol. Resour.">
        <title>The genomes of chicory, endive, great burdock and yacon provide insights into Asteraceae palaeo-polyploidization history and plant inulin production.</title>
        <authorList>
            <person name="Fan W."/>
            <person name="Wang S."/>
            <person name="Wang H."/>
            <person name="Wang A."/>
            <person name="Jiang F."/>
            <person name="Liu H."/>
            <person name="Zhao H."/>
            <person name="Xu D."/>
            <person name="Zhang Y."/>
        </authorList>
    </citation>
    <scope>NUCLEOTIDE SEQUENCE [LARGE SCALE GENOMIC DNA]</scope>
    <source>
        <strain evidence="2">cv. Yunnan</strain>
    </source>
</reference>
<gene>
    <name evidence="1" type="ORF">L1987_82062</name>
</gene>
<accession>A0ACB8YTE7</accession>
<dbReference type="EMBL" id="CM042044">
    <property type="protein sequence ID" value="KAI3688350.1"/>
    <property type="molecule type" value="Genomic_DNA"/>
</dbReference>
<organism evidence="1 2">
    <name type="scientific">Smallanthus sonchifolius</name>
    <dbReference type="NCBI Taxonomy" id="185202"/>
    <lineage>
        <taxon>Eukaryota</taxon>
        <taxon>Viridiplantae</taxon>
        <taxon>Streptophyta</taxon>
        <taxon>Embryophyta</taxon>
        <taxon>Tracheophyta</taxon>
        <taxon>Spermatophyta</taxon>
        <taxon>Magnoliopsida</taxon>
        <taxon>eudicotyledons</taxon>
        <taxon>Gunneridae</taxon>
        <taxon>Pentapetalae</taxon>
        <taxon>asterids</taxon>
        <taxon>campanulids</taxon>
        <taxon>Asterales</taxon>
        <taxon>Asteraceae</taxon>
        <taxon>Asteroideae</taxon>
        <taxon>Heliantheae alliance</taxon>
        <taxon>Millerieae</taxon>
        <taxon>Smallanthus</taxon>
    </lineage>
</organism>
<keyword evidence="2" id="KW-1185">Reference proteome</keyword>
<sequence length="165" mass="18587">MEKCTRIVSSVSQNGRRLFEVPLPKALTLTDRYDLVFTDLRGSLAVIEEPEPLNFRVWMTKPSGQLPFTRMYSIHAPIASISRLLGFRESGGLLFLAKTDVDESNIVPNELPDPVAEHNNLMFPRKAYPYSESLLLLNNWGRMHEAELADAAKQPLSNDDDDAVD</sequence>
<evidence type="ECO:0000313" key="1">
    <source>
        <dbReference type="EMBL" id="KAI3688350.1"/>
    </source>
</evidence>
<name>A0ACB8YTE7_9ASTR</name>
<protein>
    <submittedName>
        <fullName evidence="1">Uncharacterized protein</fullName>
    </submittedName>
</protein>
<dbReference type="Proteomes" id="UP001056120">
    <property type="component" value="Linkage Group LG27"/>
</dbReference>
<reference evidence="1 2" key="2">
    <citation type="journal article" date="2022" name="Mol. Ecol. Resour.">
        <title>The genomes of chicory, endive, great burdock and yacon provide insights into Asteraceae paleo-polyploidization history and plant inulin production.</title>
        <authorList>
            <person name="Fan W."/>
            <person name="Wang S."/>
            <person name="Wang H."/>
            <person name="Wang A."/>
            <person name="Jiang F."/>
            <person name="Liu H."/>
            <person name="Zhao H."/>
            <person name="Xu D."/>
            <person name="Zhang Y."/>
        </authorList>
    </citation>
    <scope>NUCLEOTIDE SEQUENCE [LARGE SCALE GENOMIC DNA]</scope>
    <source>
        <strain evidence="2">cv. Yunnan</strain>
        <tissue evidence="1">Leaves</tissue>
    </source>
</reference>